<evidence type="ECO:0000256" key="1">
    <source>
        <dbReference type="SAM" id="MobiDB-lite"/>
    </source>
</evidence>
<evidence type="ECO:0000313" key="3">
    <source>
        <dbReference type="Proteomes" id="UP001239083"/>
    </source>
</evidence>
<sequence length="86" mass="9004">MSTHAATPQRAFSTREALLIDRCSPVGLHPHAVPADMAGRRTAPPGVARGKDAGPGRAPSLKANVSASWLHADSVRPTPSEELEKS</sequence>
<comment type="caution">
    <text evidence="2">The sequence shown here is derived from an EMBL/GenBank/DDBJ whole genome shotgun (WGS) entry which is preliminary data.</text>
</comment>
<gene>
    <name evidence="2" type="ORF">QFZ26_002373</name>
</gene>
<proteinExistence type="predicted"/>
<reference evidence="2 3" key="1">
    <citation type="submission" date="2023-07" db="EMBL/GenBank/DDBJ databases">
        <title>Comparative genomics of wheat-associated soil bacteria to identify genetic determinants of phenazine resistance.</title>
        <authorList>
            <person name="Mouncey N."/>
        </authorList>
    </citation>
    <scope>NUCLEOTIDE SEQUENCE [LARGE SCALE GENOMIC DNA]</scope>
    <source>
        <strain evidence="2 3">V3I3</strain>
    </source>
</reference>
<protein>
    <submittedName>
        <fullName evidence="2">Uncharacterized protein</fullName>
    </submittedName>
</protein>
<evidence type="ECO:0000313" key="2">
    <source>
        <dbReference type="EMBL" id="MDQ0894818.1"/>
    </source>
</evidence>
<keyword evidence="3" id="KW-1185">Reference proteome</keyword>
<accession>A0ABU0R9T6</accession>
<dbReference type="Proteomes" id="UP001239083">
    <property type="component" value="Unassembled WGS sequence"/>
</dbReference>
<name>A0ABU0R9T6_9MICO</name>
<feature type="region of interest" description="Disordered" evidence="1">
    <location>
        <begin position="32"/>
        <end position="86"/>
    </location>
</feature>
<dbReference type="EMBL" id="JAUSYY010000001">
    <property type="protein sequence ID" value="MDQ0894818.1"/>
    <property type="molecule type" value="Genomic_DNA"/>
</dbReference>
<organism evidence="2 3">
    <name type="scientific">Agromyces ramosus</name>
    <dbReference type="NCBI Taxonomy" id="33879"/>
    <lineage>
        <taxon>Bacteria</taxon>
        <taxon>Bacillati</taxon>
        <taxon>Actinomycetota</taxon>
        <taxon>Actinomycetes</taxon>
        <taxon>Micrococcales</taxon>
        <taxon>Microbacteriaceae</taxon>
        <taxon>Agromyces</taxon>
    </lineage>
</organism>